<dbReference type="Proteomes" id="UP000085678">
    <property type="component" value="Unplaced"/>
</dbReference>
<evidence type="ECO:0000313" key="2">
    <source>
        <dbReference type="RefSeq" id="XP_023930280.1"/>
    </source>
</evidence>
<dbReference type="RefSeq" id="XP_023930280.1">
    <property type="nucleotide sequence ID" value="XM_024074512.1"/>
</dbReference>
<dbReference type="InterPro" id="IPR036412">
    <property type="entry name" value="HAD-like_sf"/>
</dbReference>
<dbReference type="SUPFAM" id="SSF56784">
    <property type="entry name" value="HAD-like"/>
    <property type="match status" value="1"/>
</dbReference>
<dbReference type="FunCoup" id="A0A2R2MJ93">
    <property type="interactions" value="545"/>
</dbReference>
<reference evidence="2" key="1">
    <citation type="submission" date="2025-08" db="UniProtKB">
        <authorList>
            <consortium name="RefSeq"/>
        </authorList>
    </citation>
    <scope>IDENTIFICATION</scope>
    <source>
        <tissue evidence="2">Gonads</tissue>
    </source>
</reference>
<organism evidence="1 2">
    <name type="scientific">Lingula anatina</name>
    <name type="common">Brachiopod</name>
    <name type="synonym">Lingula unguis</name>
    <dbReference type="NCBI Taxonomy" id="7574"/>
    <lineage>
        <taxon>Eukaryota</taxon>
        <taxon>Metazoa</taxon>
        <taxon>Spiralia</taxon>
        <taxon>Lophotrochozoa</taxon>
        <taxon>Brachiopoda</taxon>
        <taxon>Linguliformea</taxon>
        <taxon>Lingulata</taxon>
        <taxon>Lingulida</taxon>
        <taxon>Linguloidea</taxon>
        <taxon>Lingulidae</taxon>
        <taxon>Lingula</taxon>
    </lineage>
</organism>
<dbReference type="InterPro" id="IPR006439">
    <property type="entry name" value="HAD-SF_hydro_IA"/>
</dbReference>
<dbReference type="PANTHER" id="PTHR18901">
    <property type="entry name" value="2-DEOXYGLUCOSE-6-PHOSPHATE PHOSPHATASE 2"/>
    <property type="match status" value="1"/>
</dbReference>
<dbReference type="PANTHER" id="PTHR18901:SF38">
    <property type="entry name" value="PSEUDOURIDINE-5'-PHOSPHATASE"/>
    <property type="match status" value="1"/>
</dbReference>
<dbReference type="OrthoDB" id="40579at2759"/>
<dbReference type="GeneID" id="106158430"/>
<name>A0A2R2MJ93_LINAN</name>
<gene>
    <name evidence="2" type="primary">LOC106158430</name>
</gene>
<protein>
    <submittedName>
        <fullName evidence="2">(DL)-glycerol-3-phosphatase 2</fullName>
    </submittedName>
</protein>
<dbReference type="KEGG" id="lak:106158430"/>
<proteinExistence type="predicted"/>
<dbReference type="AlphaFoldDB" id="A0A2R2MJ93"/>
<dbReference type="Gene3D" id="3.40.50.1000">
    <property type="entry name" value="HAD superfamily/HAD-like"/>
    <property type="match status" value="1"/>
</dbReference>
<dbReference type="SFLD" id="SFLDS00003">
    <property type="entry name" value="Haloacid_Dehalogenase"/>
    <property type="match status" value="1"/>
</dbReference>
<dbReference type="GO" id="GO:0016791">
    <property type="term" value="F:phosphatase activity"/>
    <property type="evidence" value="ECO:0007669"/>
    <property type="project" value="TreeGrafter"/>
</dbReference>
<dbReference type="Pfam" id="PF00702">
    <property type="entry name" value="Hydrolase"/>
    <property type="match status" value="1"/>
</dbReference>
<dbReference type="InParanoid" id="A0A2R2MJ93"/>
<dbReference type="SFLD" id="SFLDG01129">
    <property type="entry name" value="C1.5:_HAD__Beta-PGM__Phosphata"/>
    <property type="match status" value="1"/>
</dbReference>
<evidence type="ECO:0000313" key="1">
    <source>
        <dbReference type="Proteomes" id="UP000085678"/>
    </source>
</evidence>
<dbReference type="NCBIfam" id="TIGR01509">
    <property type="entry name" value="HAD-SF-IA-v3"/>
    <property type="match status" value="1"/>
</dbReference>
<dbReference type="STRING" id="7574.A0A2R2MJ93"/>
<accession>A0A2R2MJ93</accession>
<sequence length="201" mass="22797">MSKYNPVTHVIFDMDGLLLDTERLYTEATQMLLDEYGEKFTWEIKNKQMGKKAVEAARIIIGAEKLVHHLHRNNIPICVATGSSKMNYEMKTQKHKDFFSLFHHVVLSSDDPEVTHGKPAPDCFLVAARRFEDKPSPEKVLVFEDATNGALASVAAGMQCVWIPDERADQSQLRDKVTLILKSLEEFKPEDFGLPPYEDSS</sequence>
<dbReference type="InterPro" id="IPR023214">
    <property type="entry name" value="HAD_sf"/>
</dbReference>
<keyword evidence="1" id="KW-1185">Reference proteome</keyword>